<dbReference type="Proteomes" id="UP001610861">
    <property type="component" value="Unassembled WGS sequence"/>
</dbReference>
<dbReference type="EMBL" id="JBIQWL010000001">
    <property type="protein sequence ID" value="MFH8249201.1"/>
    <property type="molecule type" value="Genomic_DNA"/>
</dbReference>
<dbReference type="SUPFAM" id="SSF55961">
    <property type="entry name" value="Bet v1-like"/>
    <property type="match status" value="1"/>
</dbReference>
<gene>
    <name evidence="1" type="ORF">ACH3VR_02380</name>
</gene>
<sequence>MATRRFQLTTIVPADPVSAIDFLSDLSRHRGLHAFMKSAEVVATGRDSDGEWREWRVVDRLKFLGIPYTFRYPSRITRTSRRSIRGRVRAAPGCTLEITTTAETVTRGSVVKESAVVTAPWILVGYVTENARVAHARTFSLLPAELASA</sequence>
<reference evidence="1 2" key="1">
    <citation type="submission" date="2024-09" db="EMBL/GenBank/DDBJ databases">
        <authorList>
            <person name="Pan X."/>
        </authorList>
    </citation>
    <scope>NUCLEOTIDE SEQUENCE [LARGE SCALE GENOMIC DNA]</scope>
    <source>
        <strain evidence="1 2">B2969</strain>
    </source>
</reference>
<comment type="caution">
    <text evidence="1">The sequence shown here is derived from an EMBL/GenBank/DDBJ whole genome shotgun (WGS) entry which is preliminary data.</text>
</comment>
<evidence type="ECO:0000313" key="2">
    <source>
        <dbReference type="Proteomes" id="UP001610861"/>
    </source>
</evidence>
<dbReference type="RefSeq" id="WP_396639144.1">
    <property type="nucleotide sequence ID" value="NZ_JBIQWL010000001.1"/>
</dbReference>
<evidence type="ECO:0000313" key="1">
    <source>
        <dbReference type="EMBL" id="MFH8249201.1"/>
    </source>
</evidence>
<keyword evidence="2" id="KW-1185">Reference proteome</keyword>
<proteinExistence type="predicted"/>
<accession>A0ABW7Q2Z4</accession>
<organism evidence="1 2">
    <name type="scientific">Microbacterium alkaliflavum</name>
    <dbReference type="NCBI Taxonomy" id="3248839"/>
    <lineage>
        <taxon>Bacteria</taxon>
        <taxon>Bacillati</taxon>
        <taxon>Actinomycetota</taxon>
        <taxon>Actinomycetes</taxon>
        <taxon>Micrococcales</taxon>
        <taxon>Microbacteriaceae</taxon>
        <taxon>Microbacterium</taxon>
    </lineage>
</organism>
<protein>
    <recommendedName>
        <fullName evidence="3">SRPBCC family protein</fullName>
    </recommendedName>
</protein>
<evidence type="ECO:0008006" key="3">
    <source>
        <dbReference type="Google" id="ProtNLM"/>
    </source>
</evidence>
<name>A0ABW7Q2Z4_9MICO</name>